<accession>A0A0F9H615</accession>
<evidence type="ECO:0000313" key="1">
    <source>
        <dbReference type="EMBL" id="KKM06524.1"/>
    </source>
</evidence>
<proteinExistence type="predicted"/>
<gene>
    <name evidence="1" type="ORF">LCGC14_1743100</name>
</gene>
<organism evidence="1">
    <name type="scientific">marine sediment metagenome</name>
    <dbReference type="NCBI Taxonomy" id="412755"/>
    <lineage>
        <taxon>unclassified sequences</taxon>
        <taxon>metagenomes</taxon>
        <taxon>ecological metagenomes</taxon>
    </lineage>
</organism>
<name>A0A0F9H615_9ZZZZ</name>
<reference evidence="1" key="1">
    <citation type="journal article" date="2015" name="Nature">
        <title>Complex archaea that bridge the gap between prokaryotes and eukaryotes.</title>
        <authorList>
            <person name="Spang A."/>
            <person name="Saw J.H."/>
            <person name="Jorgensen S.L."/>
            <person name="Zaremba-Niedzwiedzka K."/>
            <person name="Martijn J."/>
            <person name="Lind A.E."/>
            <person name="van Eijk R."/>
            <person name="Schleper C."/>
            <person name="Guy L."/>
            <person name="Ettema T.J."/>
        </authorList>
    </citation>
    <scope>NUCLEOTIDE SEQUENCE</scope>
</reference>
<comment type="caution">
    <text evidence="1">The sequence shown here is derived from an EMBL/GenBank/DDBJ whole genome shotgun (WGS) entry which is preliminary data.</text>
</comment>
<dbReference type="EMBL" id="LAZR01015972">
    <property type="protein sequence ID" value="KKM06524.1"/>
    <property type="molecule type" value="Genomic_DNA"/>
</dbReference>
<protein>
    <submittedName>
        <fullName evidence="1">Uncharacterized protein</fullName>
    </submittedName>
</protein>
<sequence length="150" mass="17066">TLFECANRSKGTVARISAKYEQRWASMAKAIRANGAFEAMTCIFDLLWRASENTEAAREFLSFIDQTVRQALVSTTDSARKQLEKLVITMMISFGEERSEYKNHFAEIAVISKLLTQGDFKLESIEKKLPNGKRMDFEISKSDGRNLIEV</sequence>
<dbReference type="AlphaFoldDB" id="A0A0F9H615"/>
<feature type="non-terminal residue" evidence="1">
    <location>
        <position position="1"/>
    </location>
</feature>